<keyword evidence="6" id="KW-0067">ATP-binding</keyword>
<dbReference type="FunFam" id="1.10.10.10:FF:000322">
    <property type="entry name" value="Probable disease resistance protein At1g63360"/>
    <property type="match status" value="1"/>
</dbReference>
<protein>
    <recommendedName>
        <fullName evidence="13">NB-ARC domain-containing protein</fullName>
    </recommendedName>
</protein>
<dbReference type="InterPro" id="IPR042197">
    <property type="entry name" value="Apaf_helical"/>
</dbReference>
<dbReference type="SUPFAM" id="SSF52058">
    <property type="entry name" value="L domain-like"/>
    <property type="match status" value="1"/>
</dbReference>
<comment type="caution">
    <text evidence="11">The sequence shown here is derived from an EMBL/GenBank/DDBJ whole genome shotgun (WGS) entry which is preliminary data.</text>
</comment>
<dbReference type="PANTHER" id="PTHR23155:SF1185">
    <property type="entry name" value="DISEASE RESISTANCE RPP8-LIKE PROTEIN 3-RELATED"/>
    <property type="match status" value="1"/>
</dbReference>
<accession>A0AAV6WIB8</accession>
<evidence type="ECO:0000256" key="1">
    <source>
        <dbReference type="ARBA" id="ARBA00008894"/>
    </source>
</evidence>
<dbReference type="GO" id="GO:0005524">
    <property type="term" value="F:ATP binding"/>
    <property type="evidence" value="ECO:0007669"/>
    <property type="project" value="UniProtKB-KW"/>
</dbReference>
<dbReference type="FunFam" id="3.40.50.300:FF:001091">
    <property type="entry name" value="Probable disease resistance protein At1g61300"/>
    <property type="match status" value="1"/>
</dbReference>
<dbReference type="InterPro" id="IPR058922">
    <property type="entry name" value="WHD_DRP"/>
</dbReference>
<dbReference type="GO" id="GO:0098542">
    <property type="term" value="P:defense response to other organism"/>
    <property type="evidence" value="ECO:0007669"/>
    <property type="project" value="TreeGrafter"/>
</dbReference>
<dbReference type="AlphaFoldDB" id="A0AAV6WIB8"/>
<dbReference type="Gene3D" id="1.10.8.430">
    <property type="entry name" value="Helical domain of apoptotic protease-activating factors"/>
    <property type="match status" value="1"/>
</dbReference>
<feature type="domain" description="Disease resistance protein winged helix" evidence="9">
    <location>
        <begin position="429"/>
        <end position="503"/>
    </location>
</feature>
<comment type="similarity">
    <text evidence="1">Belongs to the disease resistance NB-LRR family.</text>
</comment>
<proteinExistence type="inferred from homology"/>
<keyword evidence="5" id="KW-0611">Plant defense</keyword>
<dbReference type="Pfam" id="PF23559">
    <property type="entry name" value="WHD_DRP"/>
    <property type="match status" value="1"/>
</dbReference>
<dbReference type="InterPro" id="IPR036388">
    <property type="entry name" value="WH-like_DNA-bd_sf"/>
</dbReference>
<organism evidence="11 12">
    <name type="scientific">Buddleja alternifolia</name>
    <dbReference type="NCBI Taxonomy" id="168488"/>
    <lineage>
        <taxon>Eukaryota</taxon>
        <taxon>Viridiplantae</taxon>
        <taxon>Streptophyta</taxon>
        <taxon>Embryophyta</taxon>
        <taxon>Tracheophyta</taxon>
        <taxon>Spermatophyta</taxon>
        <taxon>Magnoliopsida</taxon>
        <taxon>eudicotyledons</taxon>
        <taxon>Gunneridae</taxon>
        <taxon>Pentapetalae</taxon>
        <taxon>asterids</taxon>
        <taxon>lamiids</taxon>
        <taxon>Lamiales</taxon>
        <taxon>Scrophulariaceae</taxon>
        <taxon>Buddlejeae</taxon>
        <taxon>Buddleja</taxon>
    </lineage>
</organism>
<dbReference type="Pfam" id="PF23598">
    <property type="entry name" value="LRR_14"/>
    <property type="match status" value="1"/>
</dbReference>
<dbReference type="Pfam" id="PF00931">
    <property type="entry name" value="NB-ARC"/>
    <property type="match status" value="1"/>
</dbReference>
<feature type="domain" description="NB-ARC" evidence="8">
    <location>
        <begin position="174"/>
        <end position="340"/>
    </location>
</feature>
<dbReference type="Gene3D" id="3.80.10.10">
    <property type="entry name" value="Ribonuclease Inhibitor"/>
    <property type="match status" value="1"/>
</dbReference>
<evidence type="ECO:0008006" key="13">
    <source>
        <dbReference type="Google" id="ProtNLM"/>
    </source>
</evidence>
<keyword evidence="4" id="KW-0547">Nucleotide-binding</keyword>
<evidence type="ECO:0000256" key="5">
    <source>
        <dbReference type="ARBA" id="ARBA00022821"/>
    </source>
</evidence>
<dbReference type="PRINTS" id="PR00364">
    <property type="entry name" value="DISEASERSIST"/>
</dbReference>
<feature type="domain" description="Disease resistance R13L4/SHOC-2-like LRR" evidence="10">
    <location>
        <begin position="548"/>
        <end position="882"/>
    </location>
</feature>
<dbReference type="InterPro" id="IPR055414">
    <property type="entry name" value="LRR_R13L4/SHOC2-like"/>
</dbReference>
<feature type="coiled-coil region" evidence="7">
    <location>
        <begin position="99"/>
        <end position="133"/>
    </location>
</feature>
<dbReference type="InterPro" id="IPR032675">
    <property type="entry name" value="LRR_dom_sf"/>
</dbReference>
<dbReference type="Gene3D" id="3.40.50.300">
    <property type="entry name" value="P-loop containing nucleotide triphosphate hydrolases"/>
    <property type="match status" value="1"/>
</dbReference>
<dbReference type="PANTHER" id="PTHR23155">
    <property type="entry name" value="DISEASE RESISTANCE PROTEIN RP"/>
    <property type="match status" value="1"/>
</dbReference>
<dbReference type="InterPro" id="IPR027417">
    <property type="entry name" value="P-loop_NTPase"/>
</dbReference>
<keyword evidence="12" id="KW-1185">Reference proteome</keyword>
<evidence type="ECO:0000256" key="6">
    <source>
        <dbReference type="ARBA" id="ARBA00022840"/>
    </source>
</evidence>
<evidence type="ECO:0000256" key="7">
    <source>
        <dbReference type="SAM" id="Coils"/>
    </source>
</evidence>
<dbReference type="InterPro" id="IPR002182">
    <property type="entry name" value="NB-ARC"/>
</dbReference>
<keyword evidence="2" id="KW-0433">Leucine-rich repeat</keyword>
<evidence type="ECO:0000259" key="9">
    <source>
        <dbReference type="Pfam" id="PF23559"/>
    </source>
</evidence>
<evidence type="ECO:0000313" key="11">
    <source>
        <dbReference type="EMBL" id="KAG8369834.1"/>
    </source>
</evidence>
<reference evidence="11" key="1">
    <citation type="submission" date="2019-10" db="EMBL/GenBank/DDBJ databases">
        <authorList>
            <person name="Zhang R."/>
            <person name="Pan Y."/>
            <person name="Wang J."/>
            <person name="Ma R."/>
            <person name="Yu S."/>
        </authorList>
    </citation>
    <scope>NUCLEOTIDE SEQUENCE</scope>
    <source>
        <strain evidence="11">LA-IB0</strain>
        <tissue evidence="11">Leaf</tissue>
    </source>
</reference>
<evidence type="ECO:0000256" key="3">
    <source>
        <dbReference type="ARBA" id="ARBA00022737"/>
    </source>
</evidence>
<dbReference type="EMBL" id="WHWC01000014">
    <property type="protein sequence ID" value="KAG8369834.1"/>
    <property type="molecule type" value="Genomic_DNA"/>
</dbReference>
<evidence type="ECO:0000256" key="2">
    <source>
        <dbReference type="ARBA" id="ARBA00022614"/>
    </source>
</evidence>
<dbReference type="GO" id="GO:0051607">
    <property type="term" value="P:defense response to virus"/>
    <property type="evidence" value="ECO:0007669"/>
    <property type="project" value="UniProtKB-ARBA"/>
</dbReference>
<dbReference type="Proteomes" id="UP000826271">
    <property type="component" value="Unassembled WGS sequence"/>
</dbReference>
<dbReference type="GO" id="GO:0043531">
    <property type="term" value="F:ADP binding"/>
    <property type="evidence" value="ECO:0007669"/>
    <property type="project" value="InterPro"/>
</dbReference>
<dbReference type="FunFam" id="1.10.8.430:FF:000003">
    <property type="entry name" value="Probable disease resistance protein At5g66910"/>
    <property type="match status" value="1"/>
</dbReference>
<name>A0AAV6WIB8_9LAMI</name>
<evidence type="ECO:0000256" key="4">
    <source>
        <dbReference type="ARBA" id="ARBA00022741"/>
    </source>
</evidence>
<dbReference type="InterPro" id="IPR044974">
    <property type="entry name" value="Disease_R_plants"/>
</dbReference>
<keyword evidence="3" id="KW-0677">Repeat</keyword>
<sequence length="1052" mass="120911">MTAISVVYAVLDRLNYLVGDQKPDKISNLQEELKDEVEALKKELEKAKTVLIEADQNRKEIDQVPVAEKQITWQFYLCEDAIEKYAQENIGSSGRTRLRDLMKKNKKNAQRNLRNLTTNIEQLSEKCKVTRKLKHTTTGENSNPLVPFLNKNQSRVVRPPPTRIQTKGLSHLEEKIKGILSRNEERDLPIISIWGPGGSGKTTLARKVYDEAKTGTRSFEGFAWVYVSSGFEIKSMLQVILIQLCVRRKDEIMEMEDVELAQMLYKVLVEKKCLIVMDDLRSVDVWRSIRIAFPFRETDSKVLLITREKDVANESASTERAYEMMPLTEEESWQLFKKKTELEDDGGLPEAMKTIGKEIVEHCGGSPLAVVIIGESLKTKNFDEWQRVLNALEDNANQSIEQKLVKVLDLSYCRLPHYLKTCFLYLGHFPDDQAIRVETLYLLWMAEGLVPLNDAKRDAKMDSTESFLYQLAQRSLLEVEEEEEPKFRNFKSCHLHDLIRDLCVRKGKEEELFEVLGIRNGSKPSPTPRLAIHLNKYGVGVIDTDKSKVRSLLLFDSHDSQEKSLWPPELSDLKDFESLRVLHFDGVNFGVQNLQKGLDKLAYLRYLSFLGCDLEKLPASISNLPYIHTLDLRVRRKMTIPNVLSKMERLRHLYFPMTYVCEGSGKLSLDGSIELEILENFDTRVCNTDDLSKFQKLRILKVIAEGNIKDLDVIIKCMDNNSPGLHVSFLDLRNFDCYSKERISFITSLQSQAALHVVHVEGYIGKLPEKMEMSKNFIEIVLNGSEFKEDPTPILGRLPCLRSLVLNNDAFVGKEMKCKESDFPKLRSLKLLNLNYLETWNVAERSMPELSTLTIENCGSLMMLPSGLKFMKNLKELKIVSMPPEFKDSVQQRNLDRMIRKYTCQNATERQDYINKVQERKKIRKSMQNFLLRAQMSPPVLEGNDPNDVIDSIQRSYDHHEDVTSQEEGNFQNTMYGTNKVNVGKKENKEIYRLLLNVKQEGDNGYIPLFEGAATMYIGCSVDEFINSIEKDEDQAGREFDQVERSEACQNA</sequence>
<evidence type="ECO:0000259" key="10">
    <source>
        <dbReference type="Pfam" id="PF23598"/>
    </source>
</evidence>
<dbReference type="Gene3D" id="1.10.10.10">
    <property type="entry name" value="Winged helix-like DNA-binding domain superfamily/Winged helix DNA-binding domain"/>
    <property type="match status" value="1"/>
</dbReference>
<evidence type="ECO:0000259" key="8">
    <source>
        <dbReference type="Pfam" id="PF00931"/>
    </source>
</evidence>
<evidence type="ECO:0000313" key="12">
    <source>
        <dbReference type="Proteomes" id="UP000826271"/>
    </source>
</evidence>
<keyword evidence="7" id="KW-0175">Coiled coil</keyword>
<feature type="coiled-coil region" evidence="7">
    <location>
        <begin position="26"/>
        <end position="57"/>
    </location>
</feature>
<dbReference type="SUPFAM" id="SSF52540">
    <property type="entry name" value="P-loop containing nucleoside triphosphate hydrolases"/>
    <property type="match status" value="1"/>
</dbReference>
<gene>
    <name evidence="11" type="ORF">BUALT_Bualt14G0054900</name>
</gene>